<accession>A0A843X6V8</accession>
<evidence type="ECO:0000313" key="2">
    <source>
        <dbReference type="EMBL" id="MQM14224.1"/>
    </source>
</evidence>
<sequence length="143" mass="15561">NAMMVEYFIRGLRLELQDAVIPLMCKIVEEAAQRAAILERTVQARQSGRTGSFQLLQQSTGDGPGCHVQKATDLGVAFRMRQPDPSRSALELAVSRRRVQNATEDTVAFRLPKAKGEGEQEASRPSSILEPHHNGVGSAPPAV</sequence>
<dbReference type="EMBL" id="NMUH01006009">
    <property type="protein sequence ID" value="MQM14224.1"/>
    <property type="molecule type" value="Genomic_DNA"/>
</dbReference>
<protein>
    <submittedName>
        <fullName evidence="2">Uncharacterized protein</fullName>
    </submittedName>
</protein>
<organism evidence="2 3">
    <name type="scientific">Colocasia esculenta</name>
    <name type="common">Wild taro</name>
    <name type="synonym">Arum esculentum</name>
    <dbReference type="NCBI Taxonomy" id="4460"/>
    <lineage>
        <taxon>Eukaryota</taxon>
        <taxon>Viridiplantae</taxon>
        <taxon>Streptophyta</taxon>
        <taxon>Embryophyta</taxon>
        <taxon>Tracheophyta</taxon>
        <taxon>Spermatophyta</taxon>
        <taxon>Magnoliopsida</taxon>
        <taxon>Liliopsida</taxon>
        <taxon>Araceae</taxon>
        <taxon>Aroideae</taxon>
        <taxon>Colocasieae</taxon>
        <taxon>Colocasia</taxon>
    </lineage>
</organism>
<evidence type="ECO:0000256" key="1">
    <source>
        <dbReference type="SAM" id="MobiDB-lite"/>
    </source>
</evidence>
<reference evidence="2" key="1">
    <citation type="submission" date="2017-07" db="EMBL/GenBank/DDBJ databases">
        <title>Taro Niue Genome Assembly and Annotation.</title>
        <authorList>
            <person name="Atibalentja N."/>
            <person name="Keating K."/>
            <person name="Fields C.J."/>
        </authorList>
    </citation>
    <scope>NUCLEOTIDE SEQUENCE</scope>
    <source>
        <strain evidence="2">Niue_2</strain>
        <tissue evidence="2">Leaf</tissue>
    </source>
</reference>
<dbReference type="Proteomes" id="UP000652761">
    <property type="component" value="Unassembled WGS sequence"/>
</dbReference>
<name>A0A843X6V8_COLES</name>
<keyword evidence="3" id="KW-1185">Reference proteome</keyword>
<evidence type="ECO:0000313" key="3">
    <source>
        <dbReference type="Proteomes" id="UP000652761"/>
    </source>
</evidence>
<feature type="region of interest" description="Disordered" evidence="1">
    <location>
        <begin position="105"/>
        <end position="143"/>
    </location>
</feature>
<feature type="non-terminal residue" evidence="2">
    <location>
        <position position="143"/>
    </location>
</feature>
<comment type="caution">
    <text evidence="2">The sequence shown here is derived from an EMBL/GenBank/DDBJ whole genome shotgun (WGS) entry which is preliminary data.</text>
</comment>
<gene>
    <name evidence="2" type="ORF">Taro_047155</name>
</gene>
<dbReference type="AlphaFoldDB" id="A0A843X6V8"/>
<proteinExistence type="predicted"/>